<feature type="region of interest" description="Disordered" evidence="2">
    <location>
        <begin position="72"/>
        <end position="114"/>
    </location>
</feature>
<evidence type="ECO:0000259" key="3">
    <source>
        <dbReference type="Pfam" id="PF17806"/>
    </source>
</evidence>
<sequence length="114" mass="12303">MSKRVFLCRCEDVTMSELDHALAAGLETIEEIKRYTGFGTGPCQGRECMATVACELLRRGLVERDALRPFTARPPAEPVSFGALATVPDPFRDPGLAAASDESSEPSQSEGEAR</sequence>
<dbReference type="InterPro" id="IPR041854">
    <property type="entry name" value="BFD-like_2Fe2S-bd_dom_sf"/>
</dbReference>
<dbReference type="RefSeq" id="WP_006975288.1">
    <property type="nucleotide sequence ID" value="NZ_ABCS01000088.1"/>
</dbReference>
<feature type="compositionally biased region" description="Polar residues" evidence="2">
    <location>
        <begin position="105"/>
        <end position="114"/>
    </location>
</feature>
<gene>
    <name evidence="4" type="ORF">PPSIR1_13490</name>
</gene>
<dbReference type="STRING" id="391625.PPSIR1_13490"/>
<proteinExistence type="predicted"/>
<keyword evidence="5" id="KW-1185">Reference proteome</keyword>
<organism evidence="4 5">
    <name type="scientific">Plesiocystis pacifica SIR-1</name>
    <dbReference type="NCBI Taxonomy" id="391625"/>
    <lineage>
        <taxon>Bacteria</taxon>
        <taxon>Pseudomonadati</taxon>
        <taxon>Myxococcota</taxon>
        <taxon>Polyangia</taxon>
        <taxon>Nannocystales</taxon>
        <taxon>Nannocystaceae</taxon>
        <taxon>Plesiocystis</taxon>
    </lineage>
</organism>
<dbReference type="Gene3D" id="1.10.10.1100">
    <property type="entry name" value="BFD-like [2Fe-2S]-binding domain"/>
    <property type="match status" value="1"/>
</dbReference>
<protein>
    <submittedName>
        <fullName evidence="4">FAD dependent oxidoreductase</fullName>
    </submittedName>
</protein>
<dbReference type="Pfam" id="PF17806">
    <property type="entry name" value="SO_alpha_A3"/>
    <property type="match status" value="1"/>
</dbReference>
<evidence type="ECO:0000256" key="2">
    <source>
        <dbReference type="SAM" id="MobiDB-lite"/>
    </source>
</evidence>
<feature type="domain" description="SoxA A3" evidence="3">
    <location>
        <begin position="3"/>
        <end position="85"/>
    </location>
</feature>
<dbReference type="EMBL" id="ABCS01000088">
    <property type="protein sequence ID" value="EDM75525.1"/>
    <property type="molecule type" value="Genomic_DNA"/>
</dbReference>
<reference evidence="4 5" key="1">
    <citation type="submission" date="2007-06" db="EMBL/GenBank/DDBJ databases">
        <authorList>
            <person name="Shimkets L."/>
            <person name="Ferriera S."/>
            <person name="Johnson J."/>
            <person name="Kravitz S."/>
            <person name="Beeson K."/>
            <person name="Sutton G."/>
            <person name="Rogers Y.-H."/>
            <person name="Friedman R."/>
            <person name="Frazier M."/>
            <person name="Venter J.C."/>
        </authorList>
    </citation>
    <scope>NUCLEOTIDE SEQUENCE [LARGE SCALE GENOMIC DNA]</scope>
    <source>
        <strain evidence="4 5">SIR-1</strain>
    </source>
</reference>
<accession>A6GEZ8</accession>
<dbReference type="InterPro" id="IPR051691">
    <property type="entry name" value="Metab_Enz_Cyan_OpOx_G3PDH"/>
</dbReference>
<dbReference type="PANTHER" id="PTHR42949">
    <property type="entry name" value="ANAEROBIC GLYCEROL-3-PHOSPHATE DEHYDROGENASE SUBUNIT B"/>
    <property type="match status" value="1"/>
</dbReference>
<evidence type="ECO:0000313" key="4">
    <source>
        <dbReference type="EMBL" id="EDM75525.1"/>
    </source>
</evidence>
<dbReference type="InterPro" id="IPR041117">
    <property type="entry name" value="SoxA_A3"/>
</dbReference>
<dbReference type="OrthoDB" id="9801699at2"/>
<keyword evidence="1" id="KW-0560">Oxidoreductase</keyword>
<dbReference type="GO" id="GO:0016491">
    <property type="term" value="F:oxidoreductase activity"/>
    <property type="evidence" value="ECO:0007669"/>
    <property type="project" value="UniProtKB-KW"/>
</dbReference>
<evidence type="ECO:0000313" key="5">
    <source>
        <dbReference type="Proteomes" id="UP000005801"/>
    </source>
</evidence>
<name>A6GEZ8_9BACT</name>
<evidence type="ECO:0000256" key="1">
    <source>
        <dbReference type="ARBA" id="ARBA00023002"/>
    </source>
</evidence>
<dbReference type="Proteomes" id="UP000005801">
    <property type="component" value="Unassembled WGS sequence"/>
</dbReference>
<dbReference type="AlphaFoldDB" id="A6GEZ8"/>
<dbReference type="PANTHER" id="PTHR42949:SF3">
    <property type="entry name" value="ANAEROBIC GLYCEROL-3-PHOSPHATE DEHYDROGENASE SUBUNIT B"/>
    <property type="match status" value="1"/>
</dbReference>
<dbReference type="eggNOG" id="COG0665">
    <property type="taxonomic scope" value="Bacteria"/>
</dbReference>
<comment type="caution">
    <text evidence="4">The sequence shown here is derived from an EMBL/GenBank/DDBJ whole genome shotgun (WGS) entry which is preliminary data.</text>
</comment>